<dbReference type="Pfam" id="PF18052">
    <property type="entry name" value="Rx_N"/>
    <property type="match status" value="1"/>
</dbReference>
<evidence type="ECO:0000256" key="3">
    <source>
        <dbReference type="ARBA" id="ARBA00022737"/>
    </source>
</evidence>
<evidence type="ECO:0000256" key="4">
    <source>
        <dbReference type="ARBA" id="ARBA00022741"/>
    </source>
</evidence>
<dbReference type="Proteomes" id="UP000504607">
    <property type="component" value="Chromosome 12"/>
</dbReference>
<keyword evidence="2" id="KW-0433">Leucine-rich repeat</keyword>
<organism evidence="8 9">
    <name type="scientific">Elaeis guineensis var. tenera</name>
    <name type="common">Oil palm</name>
    <dbReference type="NCBI Taxonomy" id="51953"/>
    <lineage>
        <taxon>Eukaryota</taxon>
        <taxon>Viridiplantae</taxon>
        <taxon>Streptophyta</taxon>
        <taxon>Embryophyta</taxon>
        <taxon>Tracheophyta</taxon>
        <taxon>Spermatophyta</taxon>
        <taxon>Magnoliopsida</taxon>
        <taxon>Liliopsida</taxon>
        <taxon>Arecaceae</taxon>
        <taxon>Arecoideae</taxon>
        <taxon>Cocoseae</taxon>
        <taxon>Elaeidinae</taxon>
        <taxon>Elaeis</taxon>
    </lineage>
</organism>
<evidence type="ECO:0000259" key="7">
    <source>
        <dbReference type="Pfam" id="PF18052"/>
    </source>
</evidence>
<evidence type="ECO:0000313" key="8">
    <source>
        <dbReference type="Proteomes" id="UP000504607"/>
    </source>
</evidence>
<feature type="region of interest" description="Disordered" evidence="6">
    <location>
        <begin position="94"/>
        <end position="131"/>
    </location>
</feature>
<keyword evidence="8" id="KW-1185">Reference proteome</keyword>
<keyword evidence="5" id="KW-0611">Plant defense</keyword>
<name>A0A8N4F3N9_ELAGV</name>
<gene>
    <name evidence="9" type="primary">LOC105054674</name>
</gene>
<proteinExistence type="inferred from homology"/>
<dbReference type="RefSeq" id="XP_029123277.1">
    <property type="nucleotide sequence ID" value="XM_029267444.1"/>
</dbReference>
<dbReference type="InterPro" id="IPR041118">
    <property type="entry name" value="Rx_N"/>
</dbReference>
<evidence type="ECO:0000313" key="9">
    <source>
        <dbReference type="RefSeq" id="XP_029123277.1"/>
    </source>
</evidence>
<keyword evidence="4" id="KW-0547">Nucleotide-binding</keyword>
<dbReference type="Gene3D" id="1.20.5.4130">
    <property type="match status" value="1"/>
</dbReference>
<evidence type="ECO:0000256" key="5">
    <source>
        <dbReference type="ARBA" id="ARBA00022821"/>
    </source>
</evidence>
<protein>
    <submittedName>
        <fullName evidence="9">Probable disease resistance RPP8-like protein 2 isoform X2</fullName>
    </submittedName>
</protein>
<evidence type="ECO:0000256" key="2">
    <source>
        <dbReference type="ARBA" id="ARBA00022614"/>
    </source>
</evidence>
<accession>A0A8N4F3N9</accession>
<sequence length="131" mass="14941">MAMILDAFVEACIDKLLKVAEEETTMLLGVVDDELKKLQIRMKRIQAFLKSAEKKRYIDPVINSLVMELKDVMYDVDDIIDLCMIKGRRLLEDHPSESADLPQGPPQLALRYTKDPPSFETNVVESEESVD</sequence>
<evidence type="ECO:0000256" key="1">
    <source>
        <dbReference type="ARBA" id="ARBA00008894"/>
    </source>
</evidence>
<feature type="domain" description="Disease resistance N-terminal" evidence="7">
    <location>
        <begin position="8"/>
        <end position="90"/>
    </location>
</feature>
<dbReference type="AlphaFoldDB" id="A0A8N4F3N9"/>
<reference evidence="9" key="1">
    <citation type="submission" date="2025-08" db="UniProtKB">
        <authorList>
            <consortium name="RefSeq"/>
        </authorList>
    </citation>
    <scope>IDENTIFICATION</scope>
</reference>
<dbReference type="GO" id="GO:0000166">
    <property type="term" value="F:nucleotide binding"/>
    <property type="evidence" value="ECO:0007669"/>
    <property type="project" value="UniProtKB-KW"/>
</dbReference>
<comment type="similarity">
    <text evidence="1">Belongs to the disease resistance NB-LRR family.</text>
</comment>
<evidence type="ECO:0000256" key="6">
    <source>
        <dbReference type="SAM" id="MobiDB-lite"/>
    </source>
</evidence>
<keyword evidence="3" id="KW-0677">Repeat</keyword>
<dbReference type="GO" id="GO:0006952">
    <property type="term" value="P:defense response"/>
    <property type="evidence" value="ECO:0007669"/>
    <property type="project" value="UniProtKB-KW"/>
</dbReference>